<dbReference type="InterPro" id="IPR001650">
    <property type="entry name" value="Helicase_C-like"/>
</dbReference>
<accession>A0A5B9Q642</accession>
<dbReference type="GO" id="GO:0005524">
    <property type="term" value="F:ATP binding"/>
    <property type="evidence" value="ECO:0007669"/>
    <property type="project" value="InterPro"/>
</dbReference>
<keyword evidence="4" id="KW-0547">Nucleotide-binding</keyword>
<dbReference type="InterPro" id="IPR038718">
    <property type="entry name" value="SNF2-like_sf"/>
</dbReference>
<dbReference type="SMART" id="SM00487">
    <property type="entry name" value="DEXDc"/>
    <property type="match status" value="1"/>
</dbReference>
<dbReference type="InterPro" id="IPR000330">
    <property type="entry name" value="SNF2_N"/>
</dbReference>
<feature type="domain" description="Helicase ATP-binding" evidence="2">
    <location>
        <begin position="175"/>
        <end position="337"/>
    </location>
</feature>
<dbReference type="InterPro" id="IPR014001">
    <property type="entry name" value="Helicase_ATP-bd"/>
</dbReference>
<dbReference type="AlphaFoldDB" id="A0A5B9Q642"/>
<evidence type="ECO:0000313" key="5">
    <source>
        <dbReference type="Proteomes" id="UP000323917"/>
    </source>
</evidence>
<dbReference type="GO" id="GO:0004386">
    <property type="term" value="F:helicase activity"/>
    <property type="evidence" value="ECO:0007669"/>
    <property type="project" value="UniProtKB-KW"/>
</dbReference>
<name>A0A5B9Q642_9BACT</name>
<dbReference type="PANTHER" id="PTHR10799">
    <property type="entry name" value="SNF2/RAD54 HELICASE FAMILY"/>
    <property type="match status" value="1"/>
</dbReference>
<dbReference type="Gene3D" id="3.40.50.10810">
    <property type="entry name" value="Tandem AAA-ATPase domain"/>
    <property type="match status" value="1"/>
</dbReference>
<dbReference type="CDD" id="cd18793">
    <property type="entry name" value="SF2_C_SNF"/>
    <property type="match status" value="1"/>
</dbReference>
<dbReference type="PROSITE" id="PS51192">
    <property type="entry name" value="HELICASE_ATP_BIND_1"/>
    <property type="match status" value="1"/>
</dbReference>
<keyword evidence="4" id="KW-0347">Helicase</keyword>
<dbReference type="Pfam" id="PF00176">
    <property type="entry name" value="SNF2-rel_dom"/>
    <property type="match status" value="1"/>
</dbReference>
<evidence type="ECO:0000256" key="1">
    <source>
        <dbReference type="ARBA" id="ARBA00022801"/>
    </source>
</evidence>
<dbReference type="SMART" id="SM00490">
    <property type="entry name" value="HELICc"/>
    <property type="match status" value="1"/>
</dbReference>
<dbReference type="CDD" id="cd17919">
    <property type="entry name" value="DEXHc_Snf"/>
    <property type="match status" value="1"/>
</dbReference>
<feature type="domain" description="Helicase C-terminal" evidence="3">
    <location>
        <begin position="433"/>
        <end position="589"/>
    </location>
</feature>
<dbReference type="PROSITE" id="PS51194">
    <property type="entry name" value="HELICASE_CTER"/>
    <property type="match status" value="1"/>
</dbReference>
<dbReference type="InterPro" id="IPR049730">
    <property type="entry name" value="SNF2/RAD54-like_C"/>
</dbReference>
<keyword evidence="5" id="KW-1185">Reference proteome</keyword>
<evidence type="ECO:0000313" key="4">
    <source>
        <dbReference type="EMBL" id="QEG32882.1"/>
    </source>
</evidence>
<protein>
    <submittedName>
        <fullName evidence="4">ATP-dependent helicase HepA</fullName>
    </submittedName>
</protein>
<reference evidence="4 5" key="1">
    <citation type="submission" date="2019-08" db="EMBL/GenBank/DDBJ databases">
        <title>Deep-cultivation of Planctomycetes and their phenomic and genomic characterization uncovers novel biology.</title>
        <authorList>
            <person name="Wiegand S."/>
            <person name="Jogler M."/>
            <person name="Boedeker C."/>
            <person name="Pinto D."/>
            <person name="Vollmers J."/>
            <person name="Rivas-Marin E."/>
            <person name="Kohn T."/>
            <person name="Peeters S.H."/>
            <person name="Heuer A."/>
            <person name="Rast P."/>
            <person name="Oberbeckmann S."/>
            <person name="Bunk B."/>
            <person name="Jeske O."/>
            <person name="Meyerdierks A."/>
            <person name="Storesund J.E."/>
            <person name="Kallscheuer N."/>
            <person name="Luecker S."/>
            <person name="Lage O.M."/>
            <person name="Pohl T."/>
            <person name="Merkel B.J."/>
            <person name="Hornburger P."/>
            <person name="Mueller R.-W."/>
            <person name="Bruemmer F."/>
            <person name="Labrenz M."/>
            <person name="Spormann A.M."/>
            <person name="Op den Camp H."/>
            <person name="Overmann J."/>
            <person name="Amann R."/>
            <person name="Jetten M.S.M."/>
            <person name="Mascher T."/>
            <person name="Medema M.H."/>
            <person name="Devos D.P."/>
            <person name="Kaster A.-K."/>
            <person name="Ovreas L."/>
            <person name="Rohde M."/>
            <person name="Galperin M.Y."/>
            <person name="Jogler C."/>
        </authorList>
    </citation>
    <scope>NUCLEOTIDE SEQUENCE [LARGE SCALE GENOMIC DNA]</scope>
    <source>
        <strain evidence="4 5">Pr1d</strain>
    </source>
</reference>
<dbReference type="KEGG" id="bgok:Pr1d_01430"/>
<organism evidence="4 5">
    <name type="scientific">Bythopirellula goksoeyrii</name>
    <dbReference type="NCBI Taxonomy" id="1400387"/>
    <lineage>
        <taxon>Bacteria</taxon>
        <taxon>Pseudomonadati</taxon>
        <taxon>Planctomycetota</taxon>
        <taxon>Planctomycetia</taxon>
        <taxon>Pirellulales</taxon>
        <taxon>Lacipirellulaceae</taxon>
        <taxon>Bythopirellula</taxon>
    </lineage>
</organism>
<gene>
    <name evidence="4" type="ORF">Pr1d_01430</name>
</gene>
<dbReference type="GO" id="GO:0016787">
    <property type="term" value="F:hydrolase activity"/>
    <property type="evidence" value="ECO:0007669"/>
    <property type="project" value="UniProtKB-KW"/>
</dbReference>
<keyword evidence="4" id="KW-0067">ATP-binding</keyword>
<dbReference type="Proteomes" id="UP000323917">
    <property type="component" value="Chromosome"/>
</dbReference>
<dbReference type="Gene3D" id="3.40.50.300">
    <property type="entry name" value="P-loop containing nucleotide triphosphate hydrolases"/>
    <property type="match status" value="1"/>
</dbReference>
<dbReference type="Pfam" id="PF00271">
    <property type="entry name" value="Helicase_C"/>
    <property type="match status" value="1"/>
</dbReference>
<dbReference type="InterPro" id="IPR027417">
    <property type="entry name" value="P-loop_NTPase"/>
</dbReference>
<keyword evidence="1" id="KW-0378">Hydrolase</keyword>
<proteinExistence type="predicted"/>
<sequence>MLLDPQPQNILSRSSHQRPAIHSFVGDVLQAEFCEVRELTAAFSFDQEVECVEIMSRLDELAAVTVPLAFPRVKTVGVTFPAAREMLASNAPKERVPKPTPATPPVVPLDEHVVEGGDLNETFVPTTCTRIRPPRDVVKLEDRLYYLLQPPLEQVFATATLEFPFRPFKYQFDGVAFLYPRNEAVLADEMGLGKTMQTIVTMRLMVQQGHIRRALLVCPKPLVTNWQREFSLWAPELPITVIEGKQSRREWLWENAREGVLLANYESLVRDRSCLDAIEEPFDLAVIDESQRIKNISGTTNEVVCSIPRKRSWALTGTPIENSIDDLLGIFQFVSPGCLRPQMKIPSIREAVGDYIIRRTKDQVLTDLPPKMFRDADVELTPEQQLSYEMAEKEGVIHLQELETSLTIQHVFELVIRLKQICNFDPITGASAKFDRLKVDLEECRASGRKAIIFSQWTKTLFELRDRLQEFGPLEYHGKIPSRQRDGVIETFRNDPSKHVILMSYGAGSVGLNLQFAGYVFLFDRWWNPAVEDQAINRAHRIGATGPVTVTRFLAAGTIEERINAVLEEKRQLFNAVFDGSTVRKQGLSRQEIFGLFDLRFPEPSGLEEAA</sequence>
<evidence type="ECO:0000259" key="3">
    <source>
        <dbReference type="PROSITE" id="PS51194"/>
    </source>
</evidence>
<dbReference type="EMBL" id="CP042913">
    <property type="protein sequence ID" value="QEG32882.1"/>
    <property type="molecule type" value="Genomic_DNA"/>
</dbReference>
<evidence type="ECO:0000259" key="2">
    <source>
        <dbReference type="PROSITE" id="PS51192"/>
    </source>
</evidence>
<dbReference type="OrthoDB" id="9814088at2"/>
<dbReference type="SUPFAM" id="SSF52540">
    <property type="entry name" value="P-loop containing nucleoside triphosphate hydrolases"/>
    <property type="match status" value="2"/>
</dbReference>